<keyword evidence="2" id="KW-1185">Reference proteome</keyword>
<dbReference type="Proteomes" id="UP000516057">
    <property type="component" value="Chromosome"/>
</dbReference>
<sequence>MDIAEPLFTVALRDYPEDLPAKDRSAAEARYAKELERQFGSPGQVAAALDTMHSLEESPPEVVSPSELALLKHWGKASTAARQAGFRDLGDAEAAYFDVQLS</sequence>
<name>A0A7H0HIV9_9BURK</name>
<evidence type="ECO:0000313" key="1">
    <source>
        <dbReference type="EMBL" id="QNP60475.1"/>
    </source>
</evidence>
<proteinExistence type="predicted"/>
<accession>A0A7H0HIV9</accession>
<protein>
    <submittedName>
        <fullName evidence="1">Uncharacterized protein</fullName>
    </submittedName>
</protein>
<gene>
    <name evidence="1" type="ORF">H9L24_06445</name>
</gene>
<dbReference type="EMBL" id="CP060790">
    <property type="protein sequence ID" value="QNP60475.1"/>
    <property type="molecule type" value="Genomic_DNA"/>
</dbReference>
<dbReference type="KEGG" id="amon:H9L24_06445"/>
<evidence type="ECO:0000313" key="2">
    <source>
        <dbReference type="Proteomes" id="UP000516057"/>
    </source>
</evidence>
<organism evidence="1 2">
    <name type="scientific">Paenacidovorax monticola</name>
    <dbReference type="NCBI Taxonomy" id="1926868"/>
    <lineage>
        <taxon>Bacteria</taxon>
        <taxon>Pseudomonadati</taxon>
        <taxon>Pseudomonadota</taxon>
        <taxon>Betaproteobacteria</taxon>
        <taxon>Burkholderiales</taxon>
        <taxon>Comamonadaceae</taxon>
        <taxon>Paenacidovorax</taxon>
    </lineage>
</organism>
<dbReference type="RefSeq" id="WP_187737456.1">
    <property type="nucleotide sequence ID" value="NZ_CP060790.1"/>
</dbReference>
<dbReference type="AlphaFoldDB" id="A0A7H0HIV9"/>
<reference evidence="1 2" key="1">
    <citation type="submission" date="2020-08" db="EMBL/GenBank/DDBJ databases">
        <title>Genome sequence of Acidovorax monticola KACC 19171T.</title>
        <authorList>
            <person name="Hyun D.-W."/>
            <person name="Bae J.-W."/>
        </authorList>
    </citation>
    <scope>NUCLEOTIDE SEQUENCE [LARGE SCALE GENOMIC DNA]</scope>
    <source>
        <strain evidence="1 2">KACC 19171</strain>
    </source>
</reference>